<evidence type="ECO:0000313" key="3">
    <source>
        <dbReference type="Proteomes" id="UP001595969"/>
    </source>
</evidence>
<dbReference type="Pfam" id="PF18860">
    <property type="entry name" value="AbiJ_NTD3"/>
    <property type="match status" value="1"/>
</dbReference>
<reference evidence="3" key="1">
    <citation type="journal article" date="2019" name="Int. J. Syst. Evol. Microbiol.">
        <title>The Global Catalogue of Microorganisms (GCM) 10K type strain sequencing project: providing services to taxonomists for standard genome sequencing and annotation.</title>
        <authorList>
            <consortium name="The Broad Institute Genomics Platform"/>
            <consortium name="The Broad Institute Genome Sequencing Center for Infectious Disease"/>
            <person name="Wu L."/>
            <person name="Ma J."/>
        </authorList>
    </citation>
    <scope>NUCLEOTIDE SEQUENCE [LARGE SCALE GENOMIC DNA]</scope>
    <source>
        <strain evidence="3">CGMCC 1.19032</strain>
    </source>
</reference>
<dbReference type="RefSeq" id="WP_204653695.1">
    <property type="nucleotide sequence ID" value="NZ_JAFBFD010000012.1"/>
</dbReference>
<protein>
    <recommendedName>
        <fullName evidence="1">AbiJ-NTD3 domain-containing protein</fullName>
    </recommendedName>
</protein>
<proteinExistence type="predicted"/>
<keyword evidence="3" id="KW-1185">Reference proteome</keyword>
<organism evidence="2 3">
    <name type="scientific">Enterococcus lemanii</name>
    <dbReference type="NCBI Taxonomy" id="1159752"/>
    <lineage>
        <taxon>Bacteria</taxon>
        <taxon>Bacillati</taxon>
        <taxon>Bacillota</taxon>
        <taxon>Bacilli</taxon>
        <taxon>Lactobacillales</taxon>
        <taxon>Enterococcaceae</taxon>
        <taxon>Enterococcus</taxon>
    </lineage>
</organism>
<accession>A0ABV9MYD1</accession>
<evidence type="ECO:0000313" key="2">
    <source>
        <dbReference type="EMBL" id="MFC4720164.1"/>
    </source>
</evidence>
<evidence type="ECO:0000259" key="1">
    <source>
        <dbReference type="Pfam" id="PF18860"/>
    </source>
</evidence>
<sequence length="224" mass="26316">MITEITRKEIMDILSEGYRTRDFLYFGSLDEARFFSRIYKLKELPSTDGRFACADRDIHQHLVMNDDWEWDWFYYFYSDNFDLVSSDEKFLLFLAEISHPLVRGSMNSLSKEYLGKINYLLKFDGYQLVPTNSISGRAIYGWIKIQKDHSLINSLEKVKENFNSEYIDNQIQIMITMADEHPNIAIGKSKELIESCAKTILKDQKIEFDPHMDLGALVKKLINH</sequence>
<dbReference type="EMBL" id="JBHSGS010000057">
    <property type="protein sequence ID" value="MFC4720164.1"/>
    <property type="molecule type" value="Genomic_DNA"/>
</dbReference>
<dbReference type="Proteomes" id="UP001595969">
    <property type="component" value="Unassembled WGS sequence"/>
</dbReference>
<comment type="caution">
    <text evidence="2">The sequence shown here is derived from an EMBL/GenBank/DDBJ whole genome shotgun (WGS) entry which is preliminary data.</text>
</comment>
<name>A0ABV9MYD1_9ENTE</name>
<feature type="domain" description="AbiJ-NTD3" evidence="1">
    <location>
        <begin position="2"/>
        <end position="167"/>
    </location>
</feature>
<gene>
    <name evidence="2" type="ORF">ACFO5I_10550</name>
</gene>
<dbReference type="InterPro" id="IPR041427">
    <property type="entry name" value="AbiJ-NTD3"/>
</dbReference>